<proteinExistence type="predicted"/>
<dbReference type="InterPro" id="IPR033437">
    <property type="entry name" value="DUF5130"/>
</dbReference>
<name>A0A6J4HTV2_9ACTN</name>
<evidence type="ECO:0000256" key="1">
    <source>
        <dbReference type="SAM" id="MobiDB-lite"/>
    </source>
</evidence>
<feature type="region of interest" description="Disordered" evidence="1">
    <location>
        <begin position="1"/>
        <end position="49"/>
    </location>
</feature>
<dbReference type="Gene3D" id="3.10.310.50">
    <property type="match status" value="1"/>
</dbReference>
<dbReference type="EMBL" id="CADCTP010000104">
    <property type="protein sequence ID" value="CAA9233315.1"/>
    <property type="molecule type" value="Genomic_DNA"/>
</dbReference>
<sequence length="187" mass="19555">MRTGTVTTPGGDAGPVANTEQAAARPEKALPTTPRATEGHPDTTPDGTEVVDRSAVVTTRTPGPFSPRQLARIDEALTLSSRETGLSLSVWVGALDEPTRQHAERLHSGLPDPAAGVLVAVSPEQRVLHIVTGEDSARRLPDRSCALAALSMRASLTVGDLVGAIVNGLRMLSDQAGRPAERPNPTH</sequence>
<evidence type="ECO:0008006" key="3">
    <source>
        <dbReference type="Google" id="ProtNLM"/>
    </source>
</evidence>
<evidence type="ECO:0000313" key="2">
    <source>
        <dbReference type="EMBL" id="CAA9233315.1"/>
    </source>
</evidence>
<dbReference type="Pfam" id="PF17174">
    <property type="entry name" value="DUF5130"/>
    <property type="match status" value="1"/>
</dbReference>
<reference evidence="2" key="1">
    <citation type="submission" date="2020-02" db="EMBL/GenBank/DDBJ databases">
        <authorList>
            <person name="Meier V. D."/>
        </authorList>
    </citation>
    <scope>NUCLEOTIDE SEQUENCE</scope>
    <source>
        <strain evidence="2">AVDCRST_MAG41</strain>
    </source>
</reference>
<gene>
    <name evidence="2" type="ORF">AVDCRST_MAG41-1062</name>
</gene>
<accession>A0A6J4HTV2</accession>
<dbReference type="AlphaFoldDB" id="A0A6J4HTV2"/>
<organism evidence="2">
    <name type="scientific">uncultured Mycobacteriales bacterium</name>
    <dbReference type="NCBI Taxonomy" id="581187"/>
    <lineage>
        <taxon>Bacteria</taxon>
        <taxon>Bacillati</taxon>
        <taxon>Actinomycetota</taxon>
        <taxon>Actinomycetes</taxon>
        <taxon>Mycobacteriales</taxon>
        <taxon>environmental samples</taxon>
    </lineage>
</organism>
<protein>
    <recommendedName>
        <fullName evidence="3">DUF5130 domain-containing protein</fullName>
    </recommendedName>
</protein>